<dbReference type="InterPro" id="IPR001789">
    <property type="entry name" value="Sig_transdc_resp-reg_receiver"/>
</dbReference>
<dbReference type="PROSITE" id="PS00041">
    <property type="entry name" value="HTH_ARAC_FAMILY_1"/>
    <property type="match status" value="1"/>
</dbReference>
<accession>A0ABT1YKP2</accession>
<comment type="caution">
    <text evidence="7">The sequence shown here is derived from an EMBL/GenBank/DDBJ whole genome shotgun (WGS) entry which is preliminary data.</text>
</comment>
<dbReference type="SUPFAM" id="SSF52172">
    <property type="entry name" value="CheY-like"/>
    <property type="match status" value="1"/>
</dbReference>
<dbReference type="SMART" id="SM00342">
    <property type="entry name" value="HTH_ARAC"/>
    <property type="match status" value="1"/>
</dbReference>
<dbReference type="CDD" id="cd17536">
    <property type="entry name" value="REC_YesN-like"/>
    <property type="match status" value="1"/>
</dbReference>
<evidence type="ECO:0000259" key="6">
    <source>
        <dbReference type="PROSITE" id="PS50110"/>
    </source>
</evidence>
<evidence type="ECO:0000256" key="4">
    <source>
        <dbReference type="PROSITE-ProRule" id="PRU00169"/>
    </source>
</evidence>
<dbReference type="Gene3D" id="1.10.10.60">
    <property type="entry name" value="Homeodomain-like"/>
    <property type="match status" value="2"/>
</dbReference>
<evidence type="ECO:0000313" key="8">
    <source>
        <dbReference type="Proteomes" id="UP001300012"/>
    </source>
</evidence>
<dbReference type="PROSITE" id="PS01124">
    <property type="entry name" value="HTH_ARAC_FAMILY_2"/>
    <property type="match status" value="1"/>
</dbReference>
<dbReference type="SUPFAM" id="SSF46689">
    <property type="entry name" value="Homeodomain-like"/>
    <property type="match status" value="2"/>
</dbReference>
<reference evidence="7 8" key="1">
    <citation type="submission" date="2022-08" db="EMBL/GenBank/DDBJ databases">
        <title>Paenibacillus endoradicis sp. nov., Paenibacillus radicibacter sp. nov and Paenibacillus pararadicis sp. nov., three cold-adapted plant growth-promoting bacteria isolated from root of Larix gmelinii in Great Khingan.</title>
        <authorList>
            <person name="Xue H."/>
        </authorList>
    </citation>
    <scope>NUCLEOTIDE SEQUENCE [LARGE SCALE GENOMIC DNA]</scope>
    <source>
        <strain evidence="7 8">N5-1-1-5</strain>
    </source>
</reference>
<evidence type="ECO:0000256" key="1">
    <source>
        <dbReference type="ARBA" id="ARBA00023015"/>
    </source>
</evidence>
<keyword evidence="2" id="KW-0238">DNA-binding</keyword>
<evidence type="ECO:0000256" key="3">
    <source>
        <dbReference type="ARBA" id="ARBA00023163"/>
    </source>
</evidence>
<feature type="modified residue" description="4-aspartylphosphate" evidence="4">
    <location>
        <position position="55"/>
    </location>
</feature>
<keyword evidence="1" id="KW-0805">Transcription regulation</keyword>
<protein>
    <submittedName>
        <fullName evidence="7">Response regulator</fullName>
    </submittedName>
</protein>
<dbReference type="PANTHER" id="PTHR43280">
    <property type="entry name" value="ARAC-FAMILY TRANSCRIPTIONAL REGULATOR"/>
    <property type="match status" value="1"/>
</dbReference>
<dbReference type="InterPro" id="IPR011006">
    <property type="entry name" value="CheY-like_superfamily"/>
</dbReference>
<dbReference type="Pfam" id="PF12833">
    <property type="entry name" value="HTH_18"/>
    <property type="match status" value="1"/>
</dbReference>
<keyword evidence="4" id="KW-0597">Phosphoprotein</keyword>
<keyword evidence="3" id="KW-0804">Transcription</keyword>
<keyword evidence="8" id="KW-1185">Reference proteome</keyword>
<dbReference type="InterPro" id="IPR018062">
    <property type="entry name" value="HTH_AraC-typ_CS"/>
</dbReference>
<sequence length="540" mass="63265">MYRLLIVDDEVHAVRAVQSGVDWEKLSITNVYVAYSVKQAKEVFLQEPIDIMICDIEMPQGNGLELLTWVREHYNATESVFLTCHSDFTYTKKAIQLGSLDYLLKPVRYDELEEVIEKAIERVEYKREQIAFNENYAHYYSLWSKNQPILIERFWKDLLNYRLLSNSNQIKELLVMENIPYQETDQFIPVLISVQRWYKVFTPRDITILEYALQNAAEEIIFTDYPNSQMVHLKEGTLLGLIPDFMADRNKVEPDQLRKAFETYIASCNRYFYCDLSCYIGESSFLWEIVKEVELLTQMEINNVTQNNKVFVKNEWLNHVGTITKLIPMAGWLEMLKSGAFEAVFTATEEYLNSWRNMELLDAKLLQEFQQSFVQILYHFLQVKGFHSHQIFTDHMSPERISTAARSVTDLQAWVKDSLKTTVEYCRVSEESETIVDKVKWYIKQNLGDSLSRDDIAKYVHVHPDYLSRLFKKETGISLIDYISEERIEIAKELLANTDLSVSGIAVSVGYSNFSYFAKMFKRATQLNPQEFRECNMSNK</sequence>
<feature type="domain" description="Response regulatory" evidence="6">
    <location>
        <begin position="3"/>
        <end position="120"/>
    </location>
</feature>
<proteinExistence type="predicted"/>
<dbReference type="InterPro" id="IPR018060">
    <property type="entry name" value="HTH_AraC"/>
</dbReference>
<dbReference type="Pfam" id="PF00072">
    <property type="entry name" value="Response_reg"/>
    <property type="match status" value="1"/>
</dbReference>
<dbReference type="Gene3D" id="3.40.50.2300">
    <property type="match status" value="1"/>
</dbReference>
<dbReference type="EMBL" id="JANQBD010000011">
    <property type="protein sequence ID" value="MCR8632818.1"/>
    <property type="molecule type" value="Genomic_DNA"/>
</dbReference>
<dbReference type="Proteomes" id="UP001300012">
    <property type="component" value="Unassembled WGS sequence"/>
</dbReference>
<dbReference type="PROSITE" id="PS50110">
    <property type="entry name" value="RESPONSE_REGULATORY"/>
    <property type="match status" value="1"/>
</dbReference>
<feature type="domain" description="HTH araC/xylS-type" evidence="5">
    <location>
        <begin position="437"/>
        <end position="535"/>
    </location>
</feature>
<dbReference type="InterPro" id="IPR009057">
    <property type="entry name" value="Homeodomain-like_sf"/>
</dbReference>
<name>A0ABT1YKP2_9BACL</name>
<dbReference type="PANTHER" id="PTHR43280:SF2">
    <property type="entry name" value="HTH-TYPE TRANSCRIPTIONAL REGULATOR EXSA"/>
    <property type="match status" value="1"/>
</dbReference>
<gene>
    <name evidence="7" type="ORF">NV381_16565</name>
</gene>
<evidence type="ECO:0000256" key="2">
    <source>
        <dbReference type="ARBA" id="ARBA00023125"/>
    </source>
</evidence>
<dbReference type="RefSeq" id="WP_258214401.1">
    <property type="nucleotide sequence ID" value="NZ_JANQBD010000011.1"/>
</dbReference>
<evidence type="ECO:0000259" key="5">
    <source>
        <dbReference type="PROSITE" id="PS01124"/>
    </source>
</evidence>
<organism evidence="7 8">
    <name type="scientific">Paenibacillus radicis</name>
    <name type="common">ex Xue et al. 2023</name>
    <dbReference type="NCBI Taxonomy" id="2972489"/>
    <lineage>
        <taxon>Bacteria</taxon>
        <taxon>Bacillati</taxon>
        <taxon>Bacillota</taxon>
        <taxon>Bacilli</taxon>
        <taxon>Bacillales</taxon>
        <taxon>Paenibacillaceae</taxon>
        <taxon>Paenibacillus</taxon>
    </lineage>
</organism>
<evidence type="ECO:0000313" key="7">
    <source>
        <dbReference type="EMBL" id="MCR8632818.1"/>
    </source>
</evidence>
<dbReference type="SMART" id="SM00448">
    <property type="entry name" value="REC"/>
    <property type="match status" value="1"/>
</dbReference>